<comment type="caution">
    <text evidence="1">The sequence shown here is derived from an EMBL/GenBank/DDBJ whole genome shotgun (WGS) entry which is preliminary data.</text>
</comment>
<keyword evidence="2" id="KW-1185">Reference proteome</keyword>
<name>A0AC60QP38_IXOPE</name>
<proteinExistence type="predicted"/>
<dbReference type="Proteomes" id="UP000805193">
    <property type="component" value="Unassembled WGS sequence"/>
</dbReference>
<reference evidence="1 2" key="1">
    <citation type="journal article" date="2020" name="Cell">
        <title>Large-Scale Comparative Analyses of Tick Genomes Elucidate Their Genetic Diversity and Vector Capacities.</title>
        <authorList>
            <consortium name="Tick Genome and Microbiome Consortium (TIGMIC)"/>
            <person name="Jia N."/>
            <person name="Wang J."/>
            <person name="Shi W."/>
            <person name="Du L."/>
            <person name="Sun Y."/>
            <person name="Zhan W."/>
            <person name="Jiang J.F."/>
            <person name="Wang Q."/>
            <person name="Zhang B."/>
            <person name="Ji P."/>
            <person name="Bell-Sakyi L."/>
            <person name="Cui X.M."/>
            <person name="Yuan T.T."/>
            <person name="Jiang B.G."/>
            <person name="Yang W.F."/>
            <person name="Lam T.T."/>
            <person name="Chang Q.C."/>
            <person name="Ding S.J."/>
            <person name="Wang X.J."/>
            <person name="Zhu J.G."/>
            <person name="Ruan X.D."/>
            <person name="Zhao L."/>
            <person name="Wei J.T."/>
            <person name="Ye R.Z."/>
            <person name="Que T.C."/>
            <person name="Du C.H."/>
            <person name="Zhou Y.H."/>
            <person name="Cheng J.X."/>
            <person name="Dai P.F."/>
            <person name="Guo W.B."/>
            <person name="Han X.H."/>
            <person name="Huang E.J."/>
            <person name="Li L.F."/>
            <person name="Wei W."/>
            <person name="Gao Y.C."/>
            <person name="Liu J.Z."/>
            <person name="Shao H.Z."/>
            <person name="Wang X."/>
            <person name="Wang C.C."/>
            <person name="Yang T.C."/>
            <person name="Huo Q.B."/>
            <person name="Li W."/>
            <person name="Chen H.Y."/>
            <person name="Chen S.E."/>
            <person name="Zhou L.G."/>
            <person name="Ni X.B."/>
            <person name="Tian J.H."/>
            <person name="Sheng Y."/>
            <person name="Liu T."/>
            <person name="Pan Y.S."/>
            <person name="Xia L.Y."/>
            <person name="Li J."/>
            <person name="Zhao F."/>
            <person name="Cao W.C."/>
        </authorList>
    </citation>
    <scope>NUCLEOTIDE SEQUENCE [LARGE SCALE GENOMIC DNA]</scope>
    <source>
        <strain evidence="1">Iper-2018</strain>
    </source>
</reference>
<evidence type="ECO:0000313" key="2">
    <source>
        <dbReference type="Proteomes" id="UP000805193"/>
    </source>
</evidence>
<gene>
    <name evidence="1" type="ORF">HPB47_017155</name>
</gene>
<protein>
    <submittedName>
        <fullName evidence="1">Uncharacterized protein</fullName>
    </submittedName>
</protein>
<organism evidence="1 2">
    <name type="scientific">Ixodes persulcatus</name>
    <name type="common">Taiga tick</name>
    <dbReference type="NCBI Taxonomy" id="34615"/>
    <lineage>
        <taxon>Eukaryota</taxon>
        <taxon>Metazoa</taxon>
        <taxon>Ecdysozoa</taxon>
        <taxon>Arthropoda</taxon>
        <taxon>Chelicerata</taxon>
        <taxon>Arachnida</taxon>
        <taxon>Acari</taxon>
        <taxon>Parasitiformes</taxon>
        <taxon>Ixodida</taxon>
        <taxon>Ixodoidea</taxon>
        <taxon>Ixodidae</taxon>
        <taxon>Ixodinae</taxon>
        <taxon>Ixodes</taxon>
    </lineage>
</organism>
<evidence type="ECO:0000313" key="1">
    <source>
        <dbReference type="EMBL" id="KAG0438061.1"/>
    </source>
</evidence>
<sequence>MIRPHLPLQRRLGGSEARALAYGSPCGGFESRPRSAPRSSTPLHQPTAAEMAPNPPGGVSGDLPSWSPLASSYRDTCVQLHRHGVCDALRGCGGDCQVLGDLNFPGLHPCGPAVDGGHCEDARWVSRVFVGDLATLVFENCVVVEAASDEDPNKLVTYHYQFLDDTFASYGAADDSGDESDSDSGSSIPVRKLYDERGNVLPGTPLYSRDFGTLKHNHPLMIMADEKRRALLGHELCKSLLVHKWESYGRYVYYGTMSVYVLFLACLTSFAVGTPAPCPLDFPHFNTTCSFISRFNSCAVIGEASDEGLYMQTEFARRAKTIIFIVSVIFLLKELFQIYNTRWNYLDLENLSEWSCYVCSLLFVTNFTDCSYSTGVPEPWQWQLGVVSVFLSWVLLVIYIRKLPFLGIYVVMFTSVLSTFSQFFMVFFLFIVAFALAFLAVFQNQPAFDNPWKAIMKTTVMMVGEMEYDSLFNENVLPYETASYILMALFLVLMTIITSNLLVGLAVDDIKVVLEQAELKRLGMQVKLVLTVETMLPTWARRQVVVQKRTVRPNRKSRIATLMRRLFGINIHSFQPGSREEKYTVEKVYEHQEGMERLLRHLEERMDILAQQGHRLEKALNALGQRARGSSERGSTGSSSPDDV</sequence>
<accession>A0AC60QP38</accession>
<dbReference type="EMBL" id="JABSTQ010006033">
    <property type="protein sequence ID" value="KAG0438061.1"/>
    <property type="molecule type" value="Genomic_DNA"/>
</dbReference>